<evidence type="ECO:0000313" key="2">
    <source>
        <dbReference type="EMBL" id="WJW65838.1"/>
    </source>
</evidence>
<dbReference type="EMBL" id="JACATZ010000001">
    <property type="protein sequence ID" value="NWJ46470.1"/>
    <property type="molecule type" value="Genomic_DNA"/>
</dbReference>
<dbReference type="AlphaFoldDB" id="A0A8T7M2H2"/>
<dbReference type="RefSeq" id="WP_341467723.1">
    <property type="nucleotide sequence ID" value="NZ_CP128399.1"/>
</dbReference>
<proteinExistence type="predicted"/>
<keyword evidence="4" id="KW-1185">Reference proteome</keyword>
<sequence>MSDFTIRKGDTLPILQATLTTASGTAVDLTNATSVSLNMRLAGTTTWLTNAATIVAPATNGVVQAQLTSANTATAGLYLAKWVVTFAGGNTETFPRRYFAIEVATL</sequence>
<evidence type="ECO:0000313" key="3">
    <source>
        <dbReference type="Proteomes" id="UP000521676"/>
    </source>
</evidence>
<evidence type="ECO:0000313" key="4">
    <source>
        <dbReference type="Proteomes" id="UP001431572"/>
    </source>
</evidence>
<accession>A0A8T7M2H2</accession>
<name>A0A8T7M2H2_9CHLR</name>
<dbReference type="Proteomes" id="UP000521676">
    <property type="component" value="Unassembled WGS sequence"/>
</dbReference>
<dbReference type="EMBL" id="CP128399">
    <property type="protein sequence ID" value="WJW65838.1"/>
    <property type="molecule type" value="Genomic_DNA"/>
</dbReference>
<gene>
    <name evidence="1" type="ORF">HXX08_11375</name>
    <name evidence="2" type="ORF">OZ401_001617</name>
</gene>
<organism evidence="1 3">
    <name type="scientific">Candidatus Chlorohelix allophototropha</name>
    <dbReference type="NCBI Taxonomy" id="3003348"/>
    <lineage>
        <taxon>Bacteria</taxon>
        <taxon>Bacillati</taxon>
        <taxon>Chloroflexota</taxon>
        <taxon>Chloroflexia</taxon>
        <taxon>Candidatus Chloroheliales</taxon>
        <taxon>Candidatus Chloroheliaceae</taxon>
        <taxon>Candidatus Chlorohelix</taxon>
    </lineage>
</organism>
<dbReference type="Proteomes" id="UP001431572">
    <property type="component" value="Chromosome 1"/>
</dbReference>
<dbReference type="Gene3D" id="2.60.40.3350">
    <property type="match status" value="1"/>
</dbReference>
<reference evidence="1 3" key="1">
    <citation type="submission" date="2020-06" db="EMBL/GenBank/DDBJ databases">
        <title>Anoxygenic phototrophic Chloroflexota member uses a Type I reaction center.</title>
        <authorList>
            <person name="Tsuji J.M."/>
            <person name="Shaw N.A."/>
            <person name="Nagashima S."/>
            <person name="Venkiteswaran J."/>
            <person name="Schiff S.L."/>
            <person name="Hanada S."/>
            <person name="Tank M."/>
            <person name="Neufeld J.D."/>
        </authorList>
    </citation>
    <scope>NUCLEOTIDE SEQUENCE [LARGE SCALE GENOMIC DNA]</scope>
    <source>
        <strain evidence="1">L227-S17</strain>
    </source>
</reference>
<protein>
    <submittedName>
        <fullName evidence="1">Uncharacterized protein</fullName>
    </submittedName>
</protein>
<reference evidence="2" key="2">
    <citation type="journal article" date="2024" name="Nature">
        <title>Anoxygenic phototroph of the Chloroflexota uses a type I reaction centre.</title>
        <authorList>
            <person name="Tsuji J.M."/>
            <person name="Shaw N.A."/>
            <person name="Nagashima S."/>
            <person name="Venkiteswaran J.J."/>
            <person name="Schiff S.L."/>
            <person name="Watanabe T."/>
            <person name="Fukui M."/>
            <person name="Hanada S."/>
            <person name="Tank M."/>
            <person name="Neufeld J.D."/>
        </authorList>
    </citation>
    <scope>NUCLEOTIDE SEQUENCE</scope>
    <source>
        <strain evidence="2">L227-S17</strain>
    </source>
</reference>
<evidence type="ECO:0000313" key="1">
    <source>
        <dbReference type="EMBL" id="NWJ46470.1"/>
    </source>
</evidence>